<evidence type="ECO:0000259" key="3">
    <source>
        <dbReference type="Pfam" id="PF00884"/>
    </source>
</evidence>
<dbReference type="Gene3D" id="3.40.720.10">
    <property type="entry name" value="Alkaline Phosphatase, subunit A"/>
    <property type="match status" value="2"/>
</dbReference>
<dbReference type="Pfam" id="PF00884">
    <property type="entry name" value="Sulfatase"/>
    <property type="match status" value="1"/>
</dbReference>
<accession>A0A3E2BKQ5</accession>
<dbReference type="CDD" id="cd16148">
    <property type="entry name" value="sulfatase_like"/>
    <property type="match status" value="1"/>
</dbReference>
<sequence length="796" mass="89580">MSRKNKKKISPEAPARGGRPGWLILLALLILVAAGWLAFRLWLQPASSLGSFWKKQGVEKPNVLLVTLDTTRADHLPLYGYNGVQTPHLNELGERGVVFEQCATASPLTLPAHCSILTGYYPPYHGVRVNGNNALSDDQTTAAEIFAASGYKTAAFIAAFVLDGRWGLKQGFDYYDDQFDLKKYRQLDLGTVQRPGNEVVDSALKWLEENHRQPFFAWVHLYDPHLPYEPPEPYLSQYKYYPPVSLYDGEIAFMDEQIGRLYSWLKSKGLDQKTIIILVGDHGEGLGDHGELAHGYFIYDYAIHVPLIVVSPHHKLQGVRVPSQVSVVDLLPTLAEMSGLKAPATQGRSLLGLMFGKKEKEIPAYSESLSPNLHYGWSPLLGLRTPEFKFIDAPRPELYDLKNDPKELSDVQNSYPEVGLRLKRELDTLVEKISLGAPEPQAANLDSETVERLAALGYIGSSVKMKTRPARELADPKDRLEVYELIQQAGDLINHEQYSQAAGNLERALSLEPGIPQARLLLSTCYVELGRREEAKKLLDEILKEDPNSVQALIGLANILLQEGRADDVVALGEKALSIDSRNTQAYTLIGEVYMARMEHEKARPYLEKAVEIQPKMTRNVLNLAVCLIGLKDYDRAEKLLRQVLQDYPKFPLTYFHLGLLYEEQGKIEEACEAYSREIEYYPDHFRARFNLGKLLLRRGDLAGYLENMEKVMKVAPAEAEGYLFLARGKLLRNDDPAEVLELVQAGLSRARTAELKALGYFLLADVYNRLGQTSRVQEALARANQYKNQQEESKR</sequence>
<evidence type="ECO:0000313" key="4">
    <source>
        <dbReference type="EMBL" id="RFT15242.1"/>
    </source>
</evidence>
<dbReference type="Gene3D" id="1.25.40.10">
    <property type="entry name" value="Tetratricopeptide repeat domain"/>
    <property type="match status" value="1"/>
</dbReference>
<comment type="caution">
    <text evidence="4">The sequence shown here is derived from an EMBL/GenBank/DDBJ whole genome shotgun (WGS) entry which is preliminary data.</text>
</comment>
<name>A0A3E2BKQ5_9BACT</name>
<feature type="repeat" description="TPR" evidence="1">
    <location>
        <begin position="584"/>
        <end position="617"/>
    </location>
</feature>
<dbReference type="PROSITE" id="PS50005">
    <property type="entry name" value="TPR"/>
    <property type="match status" value="3"/>
</dbReference>
<dbReference type="AlphaFoldDB" id="A0A3E2BKQ5"/>
<reference evidence="4 5" key="1">
    <citation type="submission" date="2018-08" db="EMBL/GenBank/DDBJ databases">
        <title>Genome analysis of the thermophilic bacterium of the candidate phylum Aminicenantes from deep subsurface aquifer revealed its physiology and ecological role.</title>
        <authorList>
            <person name="Kadnikov V.V."/>
            <person name="Mardanov A.V."/>
            <person name="Beletsky A.V."/>
            <person name="Karnachuk O.V."/>
            <person name="Ravin N.V."/>
        </authorList>
    </citation>
    <scope>NUCLEOTIDE SEQUENCE [LARGE SCALE GENOMIC DNA]</scope>
    <source>
        <strain evidence="4">BY38</strain>
    </source>
</reference>
<dbReference type="SUPFAM" id="SSF53649">
    <property type="entry name" value="Alkaline phosphatase-like"/>
    <property type="match status" value="1"/>
</dbReference>
<feature type="domain" description="Sulfatase N-terminal" evidence="3">
    <location>
        <begin position="61"/>
        <end position="339"/>
    </location>
</feature>
<dbReference type="InterPro" id="IPR017850">
    <property type="entry name" value="Alkaline_phosphatase_core_sf"/>
</dbReference>
<evidence type="ECO:0000313" key="5">
    <source>
        <dbReference type="Proteomes" id="UP000257323"/>
    </source>
</evidence>
<dbReference type="Pfam" id="PF13432">
    <property type="entry name" value="TPR_16"/>
    <property type="match status" value="1"/>
</dbReference>
<evidence type="ECO:0000256" key="2">
    <source>
        <dbReference type="SAM" id="Phobius"/>
    </source>
</evidence>
<dbReference type="SMART" id="SM00028">
    <property type="entry name" value="TPR"/>
    <property type="match status" value="7"/>
</dbReference>
<gene>
    <name evidence="4" type="ORF">OP8BY_0537</name>
</gene>
<feature type="repeat" description="TPR" evidence="1">
    <location>
        <begin position="652"/>
        <end position="685"/>
    </location>
</feature>
<dbReference type="Proteomes" id="UP000257323">
    <property type="component" value="Unassembled WGS sequence"/>
</dbReference>
<dbReference type="PROSITE" id="PS50293">
    <property type="entry name" value="TPR_REGION"/>
    <property type="match status" value="1"/>
</dbReference>
<dbReference type="InterPro" id="IPR052701">
    <property type="entry name" value="GAG_Ulvan_Degrading_Sulfatases"/>
</dbReference>
<dbReference type="PANTHER" id="PTHR43751">
    <property type="entry name" value="SULFATASE"/>
    <property type="match status" value="1"/>
</dbReference>
<keyword evidence="2" id="KW-1133">Transmembrane helix</keyword>
<organism evidence="4 5">
    <name type="scientific">Candidatus Saccharicenans subterraneus</name>
    <dbReference type="NCBI Taxonomy" id="2508984"/>
    <lineage>
        <taxon>Bacteria</taxon>
        <taxon>Candidatus Aminicenantota</taxon>
        <taxon>Candidatus Aminicenantia</taxon>
        <taxon>Candidatus Aminicenantales</taxon>
        <taxon>Candidatus Saccharicenantaceae</taxon>
        <taxon>Candidatus Saccharicenans</taxon>
    </lineage>
</organism>
<keyword evidence="2" id="KW-0472">Membrane</keyword>
<keyword evidence="1" id="KW-0802">TPR repeat</keyword>
<dbReference type="InterPro" id="IPR019734">
    <property type="entry name" value="TPR_rpt"/>
</dbReference>
<keyword evidence="2" id="KW-0812">Transmembrane</keyword>
<proteinExistence type="predicted"/>
<evidence type="ECO:0000256" key="1">
    <source>
        <dbReference type="PROSITE-ProRule" id="PRU00339"/>
    </source>
</evidence>
<protein>
    <submittedName>
        <fullName evidence="4">Choline-sulfatase</fullName>
    </submittedName>
</protein>
<feature type="transmembrane region" description="Helical" evidence="2">
    <location>
        <begin position="21"/>
        <end position="43"/>
    </location>
</feature>
<dbReference type="EMBL" id="QUAH01000011">
    <property type="protein sequence ID" value="RFT15242.1"/>
    <property type="molecule type" value="Genomic_DNA"/>
</dbReference>
<dbReference type="Pfam" id="PF14559">
    <property type="entry name" value="TPR_19"/>
    <property type="match status" value="2"/>
</dbReference>
<dbReference type="InterPro" id="IPR011990">
    <property type="entry name" value="TPR-like_helical_dom_sf"/>
</dbReference>
<feature type="repeat" description="TPR" evidence="1">
    <location>
        <begin position="516"/>
        <end position="549"/>
    </location>
</feature>
<dbReference type="PANTHER" id="PTHR43751:SF3">
    <property type="entry name" value="SULFATASE N-TERMINAL DOMAIN-CONTAINING PROTEIN"/>
    <property type="match status" value="1"/>
</dbReference>
<dbReference type="InterPro" id="IPR000917">
    <property type="entry name" value="Sulfatase_N"/>
</dbReference>
<dbReference type="SUPFAM" id="SSF48452">
    <property type="entry name" value="TPR-like"/>
    <property type="match status" value="1"/>
</dbReference>